<evidence type="ECO:0000256" key="1">
    <source>
        <dbReference type="SAM" id="Phobius"/>
    </source>
</evidence>
<feature type="non-terminal residue" evidence="2">
    <location>
        <position position="138"/>
    </location>
</feature>
<gene>
    <name evidence="2" type="ORF">S12H4_52672</name>
</gene>
<keyword evidence="1" id="KW-0812">Transmembrane</keyword>
<dbReference type="EMBL" id="BARW01033442">
    <property type="protein sequence ID" value="GAJ09812.1"/>
    <property type="molecule type" value="Genomic_DNA"/>
</dbReference>
<reference evidence="2" key="1">
    <citation type="journal article" date="2014" name="Front. Microbiol.">
        <title>High frequency of phylogenetically diverse reductive dehalogenase-homologous genes in deep subseafloor sedimentary metagenomes.</title>
        <authorList>
            <person name="Kawai M."/>
            <person name="Futagami T."/>
            <person name="Toyoda A."/>
            <person name="Takaki Y."/>
            <person name="Nishi S."/>
            <person name="Hori S."/>
            <person name="Arai W."/>
            <person name="Tsubouchi T."/>
            <person name="Morono Y."/>
            <person name="Uchiyama I."/>
            <person name="Ito T."/>
            <person name="Fujiyama A."/>
            <person name="Inagaki F."/>
            <person name="Takami H."/>
        </authorList>
    </citation>
    <scope>NUCLEOTIDE SEQUENCE</scope>
    <source>
        <strain evidence="2">Expedition CK06-06</strain>
    </source>
</reference>
<comment type="caution">
    <text evidence="2">The sequence shown here is derived from an EMBL/GenBank/DDBJ whole genome shotgun (WGS) entry which is preliminary data.</text>
</comment>
<protein>
    <submittedName>
        <fullName evidence="2">Uncharacterized protein</fullName>
    </submittedName>
</protein>
<accession>X1V1W0</accession>
<dbReference type="AlphaFoldDB" id="X1V1W0"/>
<sequence length="138" mass="15815">MQYRLFSSSINAFIGKTGTGFLLLVSVIALVLFSFRKSLDWIRKPTPAKEDEINRDPFHTQKDKPVSIINLGEDDESDDDLMFETKEIKKEKEESENVELTIEQQTGNDILTNGELKKKLLEDYDPTLDLSSFKFPPV</sequence>
<organism evidence="2">
    <name type="scientific">marine sediment metagenome</name>
    <dbReference type="NCBI Taxonomy" id="412755"/>
    <lineage>
        <taxon>unclassified sequences</taxon>
        <taxon>metagenomes</taxon>
        <taxon>ecological metagenomes</taxon>
    </lineage>
</organism>
<feature type="transmembrane region" description="Helical" evidence="1">
    <location>
        <begin position="12"/>
        <end position="35"/>
    </location>
</feature>
<evidence type="ECO:0000313" key="2">
    <source>
        <dbReference type="EMBL" id="GAJ09812.1"/>
    </source>
</evidence>
<name>X1V1W0_9ZZZZ</name>
<proteinExistence type="predicted"/>
<keyword evidence="1" id="KW-0472">Membrane</keyword>
<keyword evidence="1" id="KW-1133">Transmembrane helix</keyword>